<dbReference type="EMBL" id="BGZK01003608">
    <property type="protein sequence ID" value="GBP02960.1"/>
    <property type="molecule type" value="Genomic_DNA"/>
</dbReference>
<evidence type="ECO:0000313" key="1">
    <source>
        <dbReference type="EMBL" id="GBP02960.1"/>
    </source>
</evidence>
<keyword evidence="2" id="KW-1185">Reference proteome</keyword>
<organism evidence="1 2">
    <name type="scientific">Eumeta variegata</name>
    <name type="common">Bagworm moth</name>
    <name type="synonym">Eumeta japonica</name>
    <dbReference type="NCBI Taxonomy" id="151549"/>
    <lineage>
        <taxon>Eukaryota</taxon>
        <taxon>Metazoa</taxon>
        <taxon>Ecdysozoa</taxon>
        <taxon>Arthropoda</taxon>
        <taxon>Hexapoda</taxon>
        <taxon>Insecta</taxon>
        <taxon>Pterygota</taxon>
        <taxon>Neoptera</taxon>
        <taxon>Endopterygota</taxon>
        <taxon>Lepidoptera</taxon>
        <taxon>Glossata</taxon>
        <taxon>Ditrysia</taxon>
        <taxon>Tineoidea</taxon>
        <taxon>Psychidae</taxon>
        <taxon>Oiketicinae</taxon>
        <taxon>Eumeta</taxon>
    </lineage>
</organism>
<accession>A0A4C1SP52</accession>
<dbReference type="Proteomes" id="UP000299102">
    <property type="component" value="Unassembled WGS sequence"/>
</dbReference>
<proteinExistence type="predicted"/>
<name>A0A4C1SP52_EUMVA</name>
<protein>
    <submittedName>
        <fullName evidence="1">Uncharacterized protein</fullName>
    </submittedName>
</protein>
<sequence length="213" mass="23588">MANFQPRQSCKRAARYLNPILNAFRCSFGGIIHRRNSCYLARTAMYAEHGEARASRGTGHKPNFHRCPVSALNGRATAPGKCSVPRFPCSHLCLCVQVCAEPHRVKCIVTSYTNFAGVPPYVVRIAAYRTAIRVPASRFYPSDLTRALGLRTASSSRHPRCCESVQQQPGTLAATAMERNLHNFLKERGHLDLREFEEYCASPASPDPHSPSG</sequence>
<gene>
    <name evidence="1" type="ORF">EVAR_101301_1</name>
</gene>
<dbReference type="AlphaFoldDB" id="A0A4C1SP52"/>
<evidence type="ECO:0000313" key="2">
    <source>
        <dbReference type="Proteomes" id="UP000299102"/>
    </source>
</evidence>
<comment type="caution">
    <text evidence="1">The sequence shown here is derived from an EMBL/GenBank/DDBJ whole genome shotgun (WGS) entry which is preliminary data.</text>
</comment>
<reference evidence="1 2" key="1">
    <citation type="journal article" date="2019" name="Commun. Biol.">
        <title>The bagworm genome reveals a unique fibroin gene that provides high tensile strength.</title>
        <authorList>
            <person name="Kono N."/>
            <person name="Nakamura H."/>
            <person name="Ohtoshi R."/>
            <person name="Tomita M."/>
            <person name="Numata K."/>
            <person name="Arakawa K."/>
        </authorList>
    </citation>
    <scope>NUCLEOTIDE SEQUENCE [LARGE SCALE GENOMIC DNA]</scope>
</reference>